<comment type="caution">
    <text evidence="1">The sequence shown here is derived from an EMBL/GenBank/DDBJ whole genome shotgun (WGS) entry which is preliminary data.</text>
</comment>
<accession>A0A364Y511</accession>
<dbReference type="OrthoDB" id="6402248at2"/>
<sequence>MLHFHNLDYLRAGNPRQRQAYKVLQKYCVFELLREFDPFLAGTIPIEIDVDGSDLDVLCYWENKNLFISVLQKSFSMMPNFSLREIVLHQHQTVIANIDVDGFPIEIFGQDLPVSAQFGYRHMMVEYKLLKKYGDDFRKEVIQLKGLGMKTESAFAKILGLDGDPYAALLAL</sequence>
<dbReference type="InterPro" id="IPR025365">
    <property type="entry name" value="DUF4269"/>
</dbReference>
<dbReference type="AlphaFoldDB" id="A0A364Y511"/>
<evidence type="ECO:0000313" key="2">
    <source>
        <dbReference type="Proteomes" id="UP000251889"/>
    </source>
</evidence>
<organism evidence="1 2">
    <name type="scientific">Pseudochryseolinea flava</name>
    <dbReference type="NCBI Taxonomy" id="2059302"/>
    <lineage>
        <taxon>Bacteria</taxon>
        <taxon>Pseudomonadati</taxon>
        <taxon>Bacteroidota</taxon>
        <taxon>Cytophagia</taxon>
        <taxon>Cytophagales</taxon>
        <taxon>Fulvivirgaceae</taxon>
        <taxon>Pseudochryseolinea</taxon>
    </lineage>
</organism>
<keyword evidence="2" id="KW-1185">Reference proteome</keyword>
<dbReference type="Proteomes" id="UP000251889">
    <property type="component" value="Unassembled WGS sequence"/>
</dbReference>
<evidence type="ECO:0000313" key="1">
    <source>
        <dbReference type="EMBL" id="RAW01131.1"/>
    </source>
</evidence>
<reference evidence="1 2" key="1">
    <citation type="submission" date="2018-06" db="EMBL/GenBank/DDBJ databases">
        <title>Chryseolinea flavus sp. nov., a member of the phylum Bacteroidetes isolated from soil.</title>
        <authorList>
            <person name="Li Y."/>
            <person name="Wang J."/>
        </authorList>
    </citation>
    <scope>NUCLEOTIDE SEQUENCE [LARGE SCALE GENOMIC DNA]</scope>
    <source>
        <strain evidence="1 2">SDU1-6</strain>
    </source>
</reference>
<proteinExistence type="predicted"/>
<protein>
    <submittedName>
        <fullName evidence="1">DUF4269 domain-containing protein</fullName>
    </submittedName>
</protein>
<name>A0A364Y511_9BACT</name>
<dbReference type="Pfam" id="PF14091">
    <property type="entry name" value="DUF4269"/>
    <property type="match status" value="1"/>
</dbReference>
<dbReference type="EMBL" id="QMFY01000005">
    <property type="protein sequence ID" value="RAW01131.1"/>
    <property type="molecule type" value="Genomic_DNA"/>
</dbReference>
<gene>
    <name evidence="1" type="ORF">DQQ10_12550</name>
</gene>